<name>A0A371E4Y8_MUCPR</name>
<protein>
    <submittedName>
        <fullName evidence="1">Uncharacterized protein</fullName>
    </submittedName>
</protein>
<dbReference type="Proteomes" id="UP000257109">
    <property type="component" value="Unassembled WGS sequence"/>
</dbReference>
<evidence type="ECO:0000313" key="1">
    <source>
        <dbReference type="EMBL" id="RDX61101.1"/>
    </source>
</evidence>
<gene>
    <name evidence="1" type="ORF">CR513_60695</name>
</gene>
<accession>A0A371E4Y8</accession>
<keyword evidence="2" id="KW-1185">Reference proteome</keyword>
<organism evidence="1 2">
    <name type="scientific">Mucuna pruriens</name>
    <name type="common">Velvet bean</name>
    <name type="synonym">Dolichos pruriens</name>
    <dbReference type="NCBI Taxonomy" id="157652"/>
    <lineage>
        <taxon>Eukaryota</taxon>
        <taxon>Viridiplantae</taxon>
        <taxon>Streptophyta</taxon>
        <taxon>Embryophyta</taxon>
        <taxon>Tracheophyta</taxon>
        <taxon>Spermatophyta</taxon>
        <taxon>Magnoliopsida</taxon>
        <taxon>eudicotyledons</taxon>
        <taxon>Gunneridae</taxon>
        <taxon>Pentapetalae</taxon>
        <taxon>rosids</taxon>
        <taxon>fabids</taxon>
        <taxon>Fabales</taxon>
        <taxon>Fabaceae</taxon>
        <taxon>Papilionoideae</taxon>
        <taxon>50 kb inversion clade</taxon>
        <taxon>NPAAA clade</taxon>
        <taxon>indigoferoid/millettioid clade</taxon>
        <taxon>Phaseoleae</taxon>
        <taxon>Mucuna</taxon>
    </lineage>
</organism>
<feature type="non-terminal residue" evidence="1">
    <location>
        <position position="1"/>
    </location>
</feature>
<dbReference type="AlphaFoldDB" id="A0A371E4Y8"/>
<dbReference type="OrthoDB" id="1364490at2759"/>
<reference evidence="1" key="1">
    <citation type="submission" date="2018-05" db="EMBL/GenBank/DDBJ databases">
        <title>Draft genome of Mucuna pruriens seed.</title>
        <authorList>
            <person name="Nnadi N.E."/>
            <person name="Vos R."/>
            <person name="Hasami M.H."/>
            <person name="Devisetty U.K."/>
            <person name="Aguiy J.C."/>
        </authorList>
    </citation>
    <scope>NUCLEOTIDE SEQUENCE [LARGE SCALE GENOMIC DNA]</scope>
    <source>
        <strain evidence="1">JCA_2017</strain>
    </source>
</reference>
<comment type="caution">
    <text evidence="1">The sequence shown here is derived from an EMBL/GenBank/DDBJ whole genome shotgun (WGS) entry which is preliminary data.</text>
</comment>
<dbReference type="EMBL" id="QJKJ01016350">
    <property type="protein sequence ID" value="RDX61101.1"/>
    <property type="molecule type" value="Genomic_DNA"/>
</dbReference>
<evidence type="ECO:0000313" key="2">
    <source>
        <dbReference type="Proteomes" id="UP000257109"/>
    </source>
</evidence>
<proteinExistence type="predicted"/>
<sequence>MRLKKFNNSIIAILESNLRDDPSFFNSYPKFSMNIRNEKTNNTIKLYVKISNKIVDDTKIYRIYYNIIKIDYNYKTLRSSPKDETILVEANIRKSSIQIPKRLTHNEILLQSKKVYNIKVKGIIQEGANVRLRINKSSSLKILEPKIKYKGKHSKYSINGSTIKINLRGLDNTAPKISKPVYTSKFVAVTTTFFDNFTNIKHS</sequence>